<dbReference type="SUPFAM" id="SSF55729">
    <property type="entry name" value="Acyl-CoA N-acyltransferases (Nat)"/>
    <property type="match status" value="1"/>
</dbReference>
<name>A0A9D2NZE6_9FIRM</name>
<dbReference type="EMBL" id="DWWJ01000118">
    <property type="protein sequence ID" value="HJC41230.1"/>
    <property type="molecule type" value="Genomic_DNA"/>
</dbReference>
<dbReference type="InterPro" id="IPR000182">
    <property type="entry name" value="GNAT_dom"/>
</dbReference>
<keyword evidence="2" id="KW-0808">Transferase</keyword>
<dbReference type="GO" id="GO:0016747">
    <property type="term" value="F:acyltransferase activity, transferring groups other than amino-acyl groups"/>
    <property type="evidence" value="ECO:0007669"/>
    <property type="project" value="InterPro"/>
</dbReference>
<protein>
    <submittedName>
        <fullName evidence="2">GNAT family N-acetyltransferase</fullName>
        <ecNumber evidence="2">2.3.1.-</ecNumber>
    </submittedName>
</protein>
<dbReference type="Pfam" id="PF00583">
    <property type="entry name" value="Acetyltransf_1"/>
    <property type="match status" value="1"/>
</dbReference>
<evidence type="ECO:0000313" key="2">
    <source>
        <dbReference type="EMBL" id="HJC41230.1"/>
    </source>
</evidence>
<sequence>MTSQELEAVIDAQLAVDLGLEPSVWDRGGVTVVPWRELPGRRRYWEGHPFFLGHIRRDTAAFAVHPDLLPWAREVLPGLEPEWCLDYGGLRTMDQALRPFGWGICKAHPFFSQDLSLPRTAPKGDLAWYEGADLEQFRGDPRWAGTLAFQPALPDMLAVAALDGSGAPVGMAAASRDGARLWQIGVNVLPGYRGRGLAVRLTALLKDALLDRGVVPFYGTALSHAASLNVARRAGFRPAWAEVWARPLDRLDDSL</sequence>
<organism evidence="2 3">
    <name type="scientific">Candidatus Intestinimonas pullistercoris</name>
    <dbReference type="NCBI Taxonomy" id="2838623"/>
    <lineage>
        <taxon>Bacteria</taxon>
        <taxon>Bacillati</taxon>
        <taxon>Bacillota</taxon>
        <taxon>Clostridia</taxon>
        <taxon>Eubacteriales</taxon>
        <taxon>Intestinimonas</taxon>
    </lineage>
</organism>
<evidence type="ECO:0000259" key="1">
    <source>
        <dbReference type="PROSITE" id="PS51186"/>
    </source>
</evidence>
<feature type="domain" description="N-acetyltransferase" evidence="1">
    <location>
        <begin position="116"/>
        <end position="255"/>
    </location>
</feature>
<accession>A0A9D2NZE6</accession>
<dbReference type="Proteomes" id="UP000823882">
    <property type="component" value="Unassembled WGS sequence"/>
</dbReference>
<dbReference type="InterPro" id="IPR016181">
    <property type="entry name" value="Acyl_CoA_acyltransferase"/>
</dbReference>
<reference evidence="2" key="2">
    <citation type="submission" date="2021-04" db="EMBL/GenBank/DDBJ databases">
        <authorList>
            <person name="Gilroy R."/>
        </authorList>
    </citation>
    <scope>NUCLEOTIDE SEQUENCE</scope>
    <source>
        <strain evidence="2">CHK186-1790</strain>
    </source>
</reference>
<reference evidence="2" key="1">
    <citation type="journal article" date="2021" name="PeerJ">
        <title>Extensive microbial diversity within the chicken gut microbiome revealed by metagenomics and culture.</title>
        <authorList>
            <person name="Gilroy R."/>
            <person name="Ravi A."/>
            <person name="Getino M."/>
            <person name="Pursley I."/>
            <person name="Horton D.L."/>
            <person name="Alikhan N.F."/>
            <person name="Baker D."/>
            <person name="Gharbi K."/>
            <person name="Hall N."/>
            <person name="Watson M."/>
            <person name="Adriaenssens E.M."/>
            <person name="Foster-Nyarko E."/>
            <person name="Jarju S."/>
            <person name="Secka A."/>
            <person name="Antonio M."/>
            <person name="Oren A."/>
            <person name="Chaudhuri R.R."/>
            <person name="La Ragione R."/>
            <person name="Hildebrand F."/>
            <person name="Pallen M.J."/>
        </authorList>
    </citation>
    <scope>NUCLEOTIDE SEQUENCE</scope>
    <source>
        <strain evidence="2">CHK186-1790</strain>
    </source>
</reference>
<dbReference type="Gene3D" id="3.40.630.30">
    <property type="match status" value="1"/>
</dbReference>
<keyword evidence="2" id="KW-0012">Acyltransferase</keyword>
<dbReference type="AlphaFoldDB" id="A0A9D2NZE6"/>
<gene>
    <name evidence="2" type="ORF">H9701_06725</name>
</gene>
<dbReference type="EC" id="2.3.1.-" evidence="2"/>
<comment type="caution">
    <text evidence="2">The sequence shown here is derived from an EMBL/GenBank/DDBJ whole genome shotgun (WGS) entry which is preliminary data.</text>
</comment>
<proteinExistence type="predicted"/>
<evidence type="ECO:0000313" key="3">
    <source>
        <dbReference type="Proteomes" id="UP000823882"/>
    </source>
</evidence>
<dbReference type="PROSITE" id="PS51186">
    <property type="entry name" value="GNAT"/>
    <property type="match status" value="1"/>
</dbReference>